<dbReference type="InterPro" id="IPR015424">
    <property type="entry name" value="PyrdxlP-dep_Trfase"/>
</dbReference>
<reference evidence="5 6" key="1">
    <citation type="submission" date="2021-04" db="EMBL/GenBank/DDBJ databases">
        <title>Chitinophaga sp. nov., isolated from the rhizosphere soil.</title>
        <authorList>
            <person name="He S."/>
        </authorList>
    </citation>
    <scope>NUCLEOTIDE SEQUENCE [LARGE SCALE GENOMIC DNA]</scope>
    <source>
        <strain evidence="5 6">2R12</strain>
    </source>
</reference>
<evidence type="ECO:0000256" key="2">
    <source>
        <dbReference type="ARBA" id="ARBA00006966"/>
    </source>
</evidence>
<name>A0ABS5IWV2_9BACT</name>
<sequence>MIDFRSDTFTRPGPGMLQAMLQAETGDDVFGEDPSINKLEAMMAAYFGKAAALYCPSGTMSNQIAIKVHTLPGDEVVCSHLAHVYIYEGGGIAFNSGAQVHAITGDRGMIRAAQVEAAINPDDVHKARTSLVCLENTSNRGGGCCYDWEEMVKISDVCKANDLALHLDGARLFNALVATGQDPAAYGQLFDSISVCLNKGMGCPMGSVLLGSEAFIKSARRIRKKLGGGLRQAGYMAATGIYAMENNIARLAADHLHAKQLAQALLEKSFVGHMLPVETNILIFEVKGDWTPQLFADYLKKENILVIPISPTQVRIVTHLDITPEMVATTCHIIAEMA</sequence>
<dbReference type="SUPFAM" id="SSF53383">
    <property type="entry name" value="PLP-dependent transferases"/>
    <property type="match status" value="1"/>
</dbReference>
<comment type="similarity">
    <text evidence="2">Belongs to the threonine aldolase family.</text>
</comment>
<gene>
    <name evidence="5" type="ORF">KE626_08910</name>
</gene>
<proteinExistence type="inferred from homology"/>
<keyword evidence="5" id="KW-0032">Aminotransferase</keyword>
<protein>
    <submittedName>
        <fullName evidence="5">Aminotransferase class I/II-fold pyridoxal phosphate-dependent enzyme</fullName>
    </submittedName>
</protein>
<organism evidence="5 6">
    <name type="scientific">Chitinophaga hostae</name>
    <dbReference type="NCBI Taxonomy" id="2831022"/>
    <lineage>
        <taxon>Bacteria</taxon>
        <taxon>Pseudomonadati</taxon>
        <taxon>Bacteroidota</taxon>
        <taxon>Chitinophagia</taxon>
        <taxon>Chitinophagales</taxon>
        <taxon>Chitinophagaceae</taxon>
        <taxon>Chitinophaga</taxon>
    </lineage>
</organism>
<dbReference type="InterPro" id="IPR015422">
    <property type="entry name" value="PyrdxlP-dep_Trfase_small"/>
</dbReference>
<dbReference type="InterPro" id="IPR023603">
    <property type="entry name" value="Low_specificity_L-TA-like"/>
</dbReference>
<dbReference type="PANTHER" id="PTHR48097">
    <property type="entry name" value="L-THREONINE ALDOLASE-RELATED"/>
    <property type="match status" value="1"/>
</dbReference>
<comment type="caution">
    <text evidence="5">The sequence shown here is derived from an EMBL/GenBank/DDBJ whole genome shotgun (WGS) entry which is preliminary data.</text>
</comment>
<dbReference type="Pfam" id="PF01212">
    <property type="entry name" value="Beta_elim_lyase"/>
    <property type="match status" value="1"/>
</dbReference>
<dbReference type="InterPro" id="IPR001597">
    <property type="entry name" value="ArAA_b-elim_lyase/Thr_aldolase"/>
</dbReference>
<keyword evidence="3" id="KW-0663">Pyridoxal phosphate</keyword>
<keyword evidence="5" id="KW-0808">Transferase</keyword>
<evidence type="ECO:0000313" key="6">
    <source>
        <dbReference type="Proteomes" id="UP000676386"/>
    </source>
</evidence>
<dbReference type="Gene3D" id="3.90.1150.10">
    <property type="entry name" value="Aspartate Aminotransferase, domain 1"/>
    <property type="match status" value="1"/>
</dbReference>
<dbReference type="PIRSF" id="PIRSF017617">
    <property type="entry name" value="Thr_aldolase"/>
    <property type="match status" value="1"/>
</dbReference>
<dbReference type="CDD" id="cd06502">
    <property type="entry name" value="TA_like"/>
    <property type="match status" value="1"/>
</dbReference>
<dbReference type="RefSeq" id="WP_211972518.1">
    <property type="nucleotide sequence ID" value="NZ_CBFHAM010000006.1"/>
</dbReference>
<dbReference type="GO" id="GO:0008483">
    <property type="term" value="F:transaminase activity"/>
    <property type="evidence" value="ECO:0007669"/>
    <property type="project" value="UniProtKB-KW"/>
</dbReference>
<dbReference type="InterPro" id="IPR015421">
    <property type="entry name" value="PyrdxlP-dep_Trfase_major"/>
</dbReference>
<evidence type="ECO:0000259" key="4">
    <source>
        <dbReference type="Pfam" id="PF01212"/>
    </source>
</evidence>
<feature type="domain" description="Aromatic amino acid beta-eliminating lyase/threonine aldolase" evidence="4">
    <location>
        <begin position="3"/>
        <end position="286"/>
    </location>
</feature>
<dbReference type="EMBL" id="JAGTXB010000003">
    <property type="protein sequence ID" value="MBS0027425.1"/>
    <property type="molecule type" value="Genomic_DNA"/>
</dbReference>
<evidence type="ECO:0000313" key="5">
    <source>
        <dbReference type="EMBL" id="MBS0027425.1"/>
    </source>
</evidence>
<dbReference type="Gene3D" id="3.40.640.10">
    <property type="entry name" value="Type I PLP-dependent aspartate aminotransferase-like (Major domain)"/>
    <property type="match status" value="1"/>
</dbReference>
<keyword evidence="6" id="KW-1185">Reference proteome</keyword>
<evidence type="ECO:0000256" key="1">
    <source>
        <dbReference type="ARBA" id="ARBA00001933"/>
    </source>
</evidence>
<dbReference type="PANTHER" id="PTHR48097:SF9">
    <property type="entry name" value="L-THREONINE ALDOLASE"/>
    <property type="match status" value="1"/>
</dbReference>
<accession>A0ABS5IWV2</accession>
<evidence type="ECO:0000256" key="3">
    <source>
        <dbReference type="ARBA" id="ARBA00022898"/>
    </source>
</evidence>
<comment type="cofactor">
    <cofactor evidence="1">
        <name>pyridoxal 5'-phosphate</name>
        <dbReference type="ChEBI" id="CHEBI:597326"/>
    </cofactor>
</comment>
<dbReference type="Proteomes" id="UP000676386">
    <property type="component" value="Unassembled WGS sequence"/>
</dbReference>
<dbReference type="NCBIfam" id="NF041359">
    <property type="entry name" value="GntG_guanitoxin"/>
    <property type="match status" value="1"/>
</dbReference>